<keyword evidence="4" id="KW-0694">RNA-binding</keyword>
<organism evidence="6 7">
    <name type="scientific">candidate division TM6 bacterium JCVI TM6SC1</name>
    <dbReference type="NCBI Taxonomy" id="1306947"/>
    <lineage>
        <taxon>Bacteria</taxon>
        <taxon>Candidatus Babelota</taxon>
        <taxon>Vermiphilus</taxon>
    </lineage>
</organism>
<dbReference type="InterPro" id="IPR001648">
    <property type="entry name" value="Ribosomal_bS18"/>
</dbReference>
<dbReference type="GO" id="GO:0003735">
    <property type="term" value="F:structural constituent of ribosome"/>
    <property type="evidence" value="ECO:0007669"/>
    <property type="project" value="InterPro"/>
</dbReference>
<name>A0A0D2I134_9BACT</name>
<dbReference type="GO" id="GO:0070181">
    <property type="term" value="F:small ribosomal subunit rRNA binding"/>
    <property type="evidence" value="ECO:0007669"/>
    <property type="project" value="TreeGrafter"/>
</dbReference>
<dbReference type="SUPFAM" id="SSF46911">
    <property type="entry name" value="Ribosomal protein S18"/>
    <property type="match status" value="1"/>
</dbReference>
<comment type="caution">
    <text evidence="6">The sequence shown here is derived from an EMBL/GenBank/DDBJ whole genome shotgun (WGS) entry which is preliminary data.</text>
</comment>
<dbReference type="EMBL" id="ARQD01000005">
    <property type="protein sequence ID" value="KIX84935.1"/>
    <property type="molecule type" value="Genomic_DNA"/>
</dbReference>
<dbReference type="HAMAP" id="MF_00270">
    <property type="entry name" value="Ribosomal_bS18"/>
    <property type="match status" value="1"/>
</dbReference>
<comment type="function">
    <text evidence="4">Binds as a heterodimer with protein bS6 to the central domain of the 16S rRNA, where it helps stabilize the platform of the 30S subunit.</text>
</comment>
<evidence type="ECO:0000256" key="5">
    <source>
        <dbReference type="RuleBase" id="RU003910"/>
    </source>
</evidence>
<dbReference type="STRING" id="1306947.J120_04985"/>
<protein>
    <recommendedName>
        <fullName evidence="4">Small ribosomal subunit protein bS18</fullName>
    </recommendedName>
</protein>
<dbReference type="Pfam" id="PF01084">
    <property type="entry name" value="Ribosomal_S18"/>
    <property type="match status" value="1"/>
</dbReference>
<sequence>MSARLLKKRFRRQQGAAGKHCRFCGSASQLTNLDYKNATFLKNFLTERGKILPSRISGTCALHQRELSQSIRKSRVMALIPYIAPQF</sequence>
<evidence type="ECO:0000256" key="3">
    <source>
        <dbReference type="ARBA" id="ARBA00023274"/>
    </source>
</evidence>
<evidence type="ECO:0000256" key="1">
    <source>
        <dbReference type="ARBA" id="ARBA00005589"/>
    </source>
</evidence>
<evidence type="ECO:0000256" key="4">
    <source>
        <dbReference type="HAMAP-Rule" id="MF_00270"/>
    </source>
</evidence>
<dbReference type="PANTHER" id="PTHR13479:SF40">
    <property type="entry name" value="SMALL RIBOSOMAL SUBUNIT PROTEIN BS18M"/>
    <property type="match status" value="1"/>
</dbReference>
<dbReference type="GO" id="GO:0006412">
    <property type="term" value="P:translation"/>
    <property type="evidence" value="ECO:0007669"/>
    <property type="project" value="UniProtKB-UniRule"/>
</dbReference>
<evidence type="ECO:0000313" key="6">
    <source>
        <dbReference type="EMBL" id="KIX84935.1"/>
    </source>
</evidence>
<comment type="similarity">
    <text evidence="1 4 5">Belongs to the bacterial ribosomal protein bS18 family.</text>
</comment>
<dbReference type="AlphaFoldDB" id="A0A0D2I134"/>
<keyword evidence="4" id="KW-0699">rRNA-binding</keyword>
<dbReference type="InterPro" id="IPR036870">
    <property type="entry name" value="Ribosomal_bS18_sf"/>
</dbReference>
<keyword evidence="7" id="KW-1185">Reference proteome</keyword>
<evidence type="ECO:0000256" key="2">
    <source>
        <dbReference type="ARBA" id="ARBA00022980"/>
    </source>
</evidence>
<dbReference type="GO" id="GO:0022627">
    <property type="term" value="C:cytosolic small ribosomal subunit"/>
    <property type="evidence" value="ECO:0007669"/>
    <property type="project" value="TreeGrafter"/>
</dbReference>
<dbReference type="eggNOG" id="COG0238">
    <property type="taxonomic scope" value="Bacteria"/>
</dbReference>
<dbReference type="Gene3D" id="4.10.640.10">
    <property type="entry name" value="Ribosomal protein S18"/>
    <property type="match status" value="1"/>
</dbReference>
<dbReference type="PRINTS" id="PR00974">
    <property type="entry name" value="RIBOSOMALS18"/>
</dbReference>
<comment type="subunit">
    <text evidence="4">Part of the 30S ribosomal subunit. Forms a tight heterodimer with protein bS6.</text>
</comment>
<keyword evidence="3 4" id="KW-0687">Ribonucleoprotein</keyword>
<gene>
    <name evidence="4" type="primary">rpsR</name>
    <name evidence="6" type="ORF">J120_04985</name>
</gene>
<dbReference type="Proteomes" id="UP000032214">
    <property type="component" value="Unassembled WGS sequence"/>
</dbReference>
<accession>A0A0D2I134</accession>
<evidence type="ECO:0000313" key="7">
    <source>
        <dbReference type="Proteomes" id="UP000032214"/>
    </source>
</evidence>
<proteinExistence type="inferred from homology"/>
<keyword evidence="2 4" id="KW-0689">Ribosomal protein</keyword>
<reference evidence="6 7" key="1">
    <citation type="journal article" date="2013" name="Proc. Natl. Acad. Sci. U.S.A.">
        <title>Candidate phylum TM6 genome recovered from a hospital sink biofilm provides genomic insights into this uncultivated phylum.</title>
        <authorList>
            <person name="McLean J.S."/>
            <person name="Lombardo M.J."/>
            <person name="Badger J.H."/>
            <person name="Edlund A."/>
            <person name="Novotny M."/>
            <person name="Yee-Greenbaum J."/>
            <person name="Vyahhi N."/>
            <person name="Hall A.P."/>
            <person name="Yang Y."/>
            <person name="Dupont C.L."/>
            <person name="Ziegler M.G."/>
            <person name="Chitsaz H."/>
            <person name="Allen A.E."/>
            <person name="Yooseph S."/>
            <person name="Tesler G."/>
            <person name="Pevzner P.A."/>
            <person name="Friedman R.M."/>
            <person name="Nealson K.H."/>
            <person name="Venter J.C."/>
            <person name="Lasken R.S."/>
        </authorList>
    </citation>
    <scope>NUCLEOTIDE SEQUENCE [LARGE SCALE GENOMIC DNA]</scope>
    <source>
        <strain evidence="6 7">TM6SC1</strain>
    </source>
</reference>
<dbReference type="NCBIfam" id="TIGR00165">
    <property type="entry name" value="S18"/>
    <property type="match status" value="1"/>
</dbReference>
<dbReference type="PANTHER" id="PTHR13479">
    <property type="entry name" value="30S RIBOSOMAL PROTEIN S18"/>
    <property type="match status" value="1"/>
</dbReference>